<evidence type="ECO:0000256" key="1">
    <source>
        <dbReference type="SAM" id="Phobius"/>
    </source>
</evidence>
<keyword evidence="1" id="KW-0472">Membrane</keyword>
<gene>
    <name evidence="2" type="ORF">HZR21_03825</name>
</gene>
<name>A0A7V8N056_9LACT</name>
<feature type="transmembrane region" description="Helical" evidence="1">
    <location>
        <begin position="52"/>
        <end position="72"/>
    </location>
</feature>
<accession>A0A7V8N056</accession>
<keyword evidence="1" id="KW-0812">Transmembrane</keyword>
<reference evidence="2 3" key="1">
    <citation type="submission" date="2020-07" db="EMBL/GenBank/DDBJ databases">
        <authorList>
            <person name="Hilgarth M."/>
            <person name="Werum V."/>
            <person name="Vogel R.F."/>
        </authorList>
    </citation>
    <scope>NUCLEOTIDE SEQUENCE [LARGE SCALE GENOMIC DNA]</scope>
    <source>
        <strain evidence="2 3">DSM 28961</strain>
    </source>
</reference>
<feature type="transmembrane region" description="Helical" evidence="1">
    <location>
        <begin position="160"/>
        <end position="179"/>
    </location>
</feature>
<feature type="transmembrane region" description="Helical" evidence="1">
    <location>
        <begin position="215"/>
        <end position="232"/>
    </location>
</feature>
<keyword evidence="1" id="KW-1133">Transmembrane helix</keyword>
<dbReference type="EMBL" id="JACBNY010000004">
    <property type="protein sequence ID" value="MBA0016282.1"/>
    <property type="molecule type" value="Genomic_DNA"/>
</dbReference>
<dbReference type="Proteomes" id="UP000530186">
    <property type="component" value="Unassembled WGS sequence"/>
</dbReference>
<dbReference type="GeneID" id="303194641"/>
<feature type="transmembrane region" description="Helical" evidence="1">
    <location>
        <begin position="101"/>
        <end position="123"/>
    </location>
</feature>
<protein>
    <submittedName>
        <fullName evidence="2">Uncharacterized protein</fullName>
    </submittedName>
</protein>
<sequence>MDKMIGAVKLLLTKKILLDKQNIIQTFVRIPFSLIFPILFLGHFLHLGQNNIIVSVIIWTCCTTVFFDSYLITDYELKNNYVTYIKLTGHSYYSFRMVSNCLLFAINTILYSILIVVLIIIKIVRMNQLSFNSLLPIAFSVFISVNFVNSLQVRFKGKQMFNIFNSVIDILFIVSGVMFPIHYLGQRAIILYLIPTALPFALLNGESMISWTEPILFLLSISVMLYVTSKNFKVGNE</sequence>
<evidence type="ECO:0000313" key="3">
    <source>
        <dbReference type="Proteomes" id="UP000530186"/>
    </source>
</evidence>
<feature type="transmembrane region" description="Helical" evidence="1">
    <location>
        <begin position="27"/>
        <end position="46"/>
    </location>
</feature>
<proteinExistence type="predicted"/>
<comment type="caution">
    <text evidence="2">The sequence shown here is derived from an EMBL/GenBank/DDBJ whole genome shotgun (WGS) entry which is preliminary data.</text>
</comment>
<evidence type="ECO:0000313" key="2">
    <source>
        <dbReference type="EMBL" id="MBA0016282.1"/>
    </source>
</evidence>
<feature type="transmembrane region" description="Helical" evidence="1">
    <location>
        <begin position="129"/>
        <end position="148"/>
    </location>
</feature>
<dbReference type="RefSeq" id="WP_180746523.1">
    <property type="nucleotide sequence ID" value="NZ_CBCRWQ010000004.1"/>
</dbReference>
<organism evidence="2 3">
    <name type="scientific">Pseudolactococcus laudensis</name>
    <dbReference type="NCBI Taxonomy" id="1494461"/>
    <lineage>
        <taxon>Bacteria</taxon>
        <taxon>Bacillati</taxon>
        <taxon>Bacillota</taxon>
        <taxon>Bacilli</taxon>
        <taxon>Lactobacillales</taxon>
        <taxon>Streptococcaceae</taxon>
        <taxon>Pseudolactococcus</taxon>
    </lineage>
</organism>
<keyword evidence="3" id="KW-1185">Reference proteome</keyword>
<dbReference type="AlphaFoldDB" id="A0A7V8N056"/>